<sequence length="99" mass="11371">MENKAFAATDKKEMCQQHMHRYVLVQTADGMCFDGIVEHVDDEVLCIAVPFGQGEGDPRAFIPFGGYPYGYGYYPRRRFYRQTFPLAGLLALSLLPYYF</sequence>
<dbReference type="OrthoDB" id="2943863at2"/>
<keyword evidence="1" id="KW-0472">Membrane</keyword>
<dbReference type="AlphaFoldDB" id="A0A1A5YBX9"/>
<protein>
    <recommendedName>
        <fullName evidence="4">Phosphatidylinositol kinase</fullName>
    </recommendedName>
</protein>
<evidence type="ECO:0000313" key="3">
    <source>
        <dbReference type="Proteomes" id="UP000092024"/>
    </source>
</evidence>
<comment type="caution">
    <text evidence="2">The sequence shown here is derived from an EMBL/GenBank/DDBJ whole genome shotgun (WGS) entry which is preliminary data.</text>
</comment>
<evidence type="ECO:0000256" key="1">
    <source>
        <dbReference type="SAM" id="Phobius"/>
    </source>
</evidence>
<accession>A0A1A5YBX9</accession>
<feature type="transmembrane region" description="Helical" evidence="1">
    <location>
        <begin position="79"/>
        <end position="98"/>
    </location>
</feature>
<dbReference type="Proteomes" id="UP000092024">
    <property type="component" value="Unassembled WGS sequence"/>
</dbReference>
<reference evidence="2 3" key="1">
    <citation type="submission" date="2016-05" db="EMBL/GenBank/DDBJ databases">
        <title>Paenibacillus oryzae. sp. nov., isolated from the rice root.</title>
        <authorList>
            <person name="Zhang J."/>
            <person name="Zhang X."/>
        </authorList>
    </citation>
    <scope>NUCLEOTIDE SEQUENCE [LARGE SCALE GENOMIC DNA]</scope>
    <source>
        <strain evidence="2 3">1DrF-4</strain>
    </source>
</reference>
<keyword evidence="1" id="KW-1133">Transmembrane helix</keyword>
<dbReference type="STRING" id="1844972.A7K91_23650"/>
<proteinExistence type="predicted"/>
<keyword evidence="1" id="KW-0812">Transmembrane</keyword>
<dbReference type="EMBL" id="LYPA01000075">
    <property type="protein sequence ID" value="OBR63101.1"/>
    <property type="molecule type" value="Genomic_DNA"/>
</dbReference>
<evidence type="ECO:0008006" key="4">
    <source>
        <dbReference type="Google" id="ProtNLM"/>
    </source>
</evidence>
<keyword evidence="3" id="KW-1185">Reference proteome</keyword>
<gene>
    <name evidence="2" type="ORF">A7K91_23650</name>
</gene>
<organism evidence="2 3">
    <name type="scientific">Paenibacillus oryzae</name>
    <dbReference type="NCBI Taxonomy" id="1844972"/>
    <lineage>
        <taxon>Bacteria</taxon>
        <taxon>Bacillati</taxon>
        <taxon>Bacillota</taxon>
        <taxon>Bacilli</taxon>
        <taxon>Bacillales</taxon>
        <taxon>Paenibacillaceae</taxon>
        <taxon>Paenibacillus</taxon>
    </lineage>
</organism>
<name>A0A1A5YBX9_9BACL</name>
<dbReference type="RefSeq" id="WP_068686678.1">
    <property type="nucleotide sequence ID" value="NZ_LYPA01000075.1"/>
</dbReference>
<evidence type="ECO:0000313" key="2">
    <source>
        <dbReference type="EMBL" id="OBR63101.1"/>
    </source>
</evidence>